<evidence type="ECO:0000313" key="1">
    <source>
        <dbReference type="EMBL" id="KAA8491604.1"/>
    </source>
</evidence>
<accession>A0A5J4YLN7</accession>
<protein>
    <submittedName>
        <fullName evidence="1">Uncharacterized protein</fullName>
    </submittedName>
</protein>
<sequence>MWVKLTGINSAVALNTDNLCTFDPPGRKTICTQKSIQTSVAILRLAMNESAVSRVRLVRSRNNPADALTKEMGSTELIKRLENEIYHPKVAEWLDIHC</sequence>
<keyword evidence="2" id="KW-1185">Reference proteome</keyword>
<proteinExistence type="predicted"/>
<dbReference type="AlphaFoldDB" id="A0A5J4YLN7"/>
<evidence type="ECO:0000313" key="2">
    <source>
        <dbReference type="Proteomes" id="UP000324585"/>
    </source>
</evidence>
<comment type="caution">
    <text evidence="1">The sequence shown here is derived from an EMBL/GenBank/DDBJ whole genome shotgun (WGS) entry which is preliminary data.</text>
</comment>
<name>A0A5J4YLN7_PORPP</name>
<organism evidence="1 2">
    <name type="scientific">Porphyridium purpureum</name>
    <name type="common">Red alga</name>
    <name type="synonym">Porphyridium cruentum</name>
    <dbReference type="NCBI Taxonomy" id="35688"/>
    <lineage>
        <taxon>Eukaryota</taxon>
        <taxon>Rhodophyta</taxon>
        <taxon>Bangiophyceae</taxon>
        <taxon>Porphyridiales</taxon>
        <taxon>Porphyridiaceae</taxon>
        <taxon>Porphyridium</taxon>
    </lineage>
</organism>
<dbReference type="EMBL" id="VRMN01000012">
    <property type="protein sequence ID" value="KAA8491604.1"/>
    <property type="molecule type" value="Genomic_DNA"/>
</dbReference>
<reference evidence="2" key="1">
    <citation type="journal article" date="2019" name="Nat. Commun.">
        <title>Expansion of phycobilisome linker gene families in mesophilic red algae.</title>
        <authorList>
            <person name="Lee J."/>
            <person name="Kim D."/>
            <person name="Bhattacharya D."/>
            <person name="Yoon H.S."/>
        </authorList>
    </citation>
    <scope>NUCLEOTIDE SEQUENCE [LARGE SCALE GENOMIC DNA]</scope>
    <source>
        <strain evidence="2">CCMP 1328</strain>
    </source>
</reference>
<dbReference type="Proteomes" id="UP000324585">
    <property type="component" value="Unassembled WGS sequence"/>
</dbReference>
<gene>
    <name evidence="1" type="ORF">FVE85_9651</name>
</gene>